<dbReference type="GO" id="GO:0005829">
    <property type="term" value="C:cytosol"/>
    <property type="evidence" value="ECO:0007669"/>
    <property type="project" value="TreeGrafter"/>
</dbReference>
<protein>
    <submittedName>
        <fullName evidence="3">Transcriptional regulator with XRE-family HTH domain</fullName>
    </submittedName>
</protein>
<dbReference type="GO" id="GO:0003700">
    <property type="term" value="F:DNA-binding transcription factor activity"/>
    <property type="evidence" value="ECO:0007669"/>
    <property type="project" value="TreeGrafter"/>
</dbReference>
<gene>
    <name evidence="3" type="ORF">IW256_007078</name>
</gene>
<dbReference type="AlphaFoldDB" id="A0A931DN18"/>
<dbReference type="InterPro" id="IPR001387">
    <property type="entry name" value="Cro/C1-type_HTH"/>
</dbReference>
<dbReference type="EMBL" id="JADOUA010000001">
    <property type="protein sequence ID" value="MBG6092965.1"/>
    <property type="molecule type" value="Genomic_DNA"/>
</dbReference>
<evidence type="ECO:0000313" key="3">
    <source>
        <dbReference type="EMBL" id="MBG6092965.1"/>
    </source>
</evidence>
<keyword evidence="4" id="KW-1185">Reference proteome</keyword>
<dbReference type="RefSeq" id="WP_197015081.1">
    <property type="nucleotide sequence ID" value="NZ_BAABES010000023.1"/>
</dbReference>
<dbReference type="PANTHER" id="PTHR46797:SF1">
    <property type="entry name" value="METHYLPHOSPHONATE SYNTHASE"/>
    <property type="match status" value="1"/>
</dbReference>
<evidence type="ECO:0000259" key="2">
    <source>
        <dbReference type="PROSITE" id="PS50943"/>
    </source>
</evidence>
<keyword evidence="1" id="KW-0238">DNA-binding</keyword>
<organism evidence="3 4">
    <name type="scientific">Actinomadura viridis</name>
    <dbReference type="NCBI Taxonomy" id="58110"/>
    <lineage>
        <taxon>Bacteria</taxon>
        <taxon>Bacillati</taxon>
        <taxon>Actinomycetota</taxon>
        <taxon>Actinomycetes</taxon>
        <taxon>Streptosporangiales</taxon>
        <taxon>Thermomonosporaceae</taxon>
        <taxon>Actinomadura</taxon>
    </lineage>
</organism>
<accession>A0A931DN18</accession>
<dbReference type="GO" id="GO:0003677">
    <property type="term" value="F:DNA binding"/>
    <property type="evidence" value="ECO:0007669"/>
    <property type="project" value="UniProtKB-KW"/>
</dbReference>
<dbReference type="CDD" id="cd00093">
    <property type="entry name" value="HTH_XRE"/>
    <property type="match status" value="1"/>
</dbReference>
<dbReference type="SUPFAM" id="SSF47413">
    <property type="entry name" value="lambda repressor-like DNA-binding domains"/>
    <property type="match status" value="1"/>
</dbReference>
<evidence type="ECO:0000313" key="4">
    <source>
        <dbReference type="Proteomes" id="UP000614047"/>
    </source>
</evidence>
<feature type="domain" description="HTH cro/C1-type" evidence="2">
    <location>
        <begin position="11"/>
        <end position="66"/>
    </location>
</feature>
<dbReference type="Pfam" id="PF13560">
    <property type="entry name" value="HTH_31"/>
    <property type="match status" value="1"/>
</dbReference>
<comment type="caution">
    <text evidence="3">The sequence shown here is derived from an EMBL/GenBank/DDBJ whole genome shotgun (WGS) entry which is preliminary data.</text>
</comment>
<dbReference type="InterPro" id="IPR050807">
    <property type="entry name" value="TransReg_Diox_bact_type"/>
</dbReference>
<dbReference type="Proteomes" id="UP000614047">
    <property type="component" value="Unassembled WGS sequence"/>
</dbReference>
<evidence type="ECO:0000256" key="1">
    <source>
        <dbReference type="ARBA" id="ARBA00023125"/>
    </source>
</evidence>
<proteinExistence type="predicted"/>
<dbReference type="InterPro" id="IPR010982">
    <property type="entry name" value="Lambda_DNA-bd_dom_sf"/>
</dbReference>
<dbReference type="SMART" id="SM00530">
    <property type="entry name" value="HTH_XRE"/>
    <property type="match status" value="1"/>
</dbReference>
<reference evidence="3" key="1">
    <citation type="submission" date="2020-11" db="EMBL/GenBank/DDBJ databases">
        <title>Sequencing the genomes of 1000 actinobacteria strains.</title>
        <authorList>
            <person name="Klenk H.-P."/>
        </authorList>
    </citation>
    <scope>NUCLEOTIDE SEQUENCE</scope>
    <source>
        <strain evidence="3">DSM 43175</strain>
    </source>
</reference>
<name>A0A931DN18_9ACTN</name>
<sequence>MREEMTIGARLRALRRWRGMSLDELAGLSGLSKSFLSRAERGLRALDRRSHIAALANALRVSETDLVGGPHLTTDRQQSEPHAYVEPLRVTLESNSFYADPVVERARPLDTLVTLMSGRIEQQRRRYNYIEVGKDLPAVIDELHWHVRQPADEATQRRALETLVEAYMCAAGMARSLRHPDLGQIAAMRAEQTAVMLGDPVAQGKAAFSLIRPNASNWHRVKVMAERAAEALEPHVRSPQDIPVLGMLTLNAALASAASRDTAAARDWLGEAATLAARVPDDLERNWQAFSSTNVAIWNITVGVECGEGGSVIAAKAAMVDEERLNAHVGRKTCFLADVGRGLARDPKRRDEAIQWLRRSEASAPQRFRNDAKVRETVAVLLEQARVAAQGRELRGLAARMGVPH</sequence>
<dbReference type="PROSITE" id="PS50943">
    <property type="entry name" value="HTH_CROC1"/>
    <property type="match status" value="1"/>
</dbReference>
<dbReference type="Gene3D" id="1.10.260.40">
    <property type="entry name" value="lambda repressor-like DNA-binding domains"/>
    <property type="match status" value="1"/>
</dbReference>
<dbReference type="PANTHER" id="PTHR46797">
    <property type="entry name" value="HTH-TYPE TRANSCRIPTIONAL REGULATOR"/>
    <property type="match status" value="1"/>
</dbReference>